<evidence type="ECO:0000313" key="5">
    <source>
        <dbReference type="EMBL" id="GLY70196.1"/>
    </source>
</evidence>
<dbReference type="GO" id="GO:0050660">
    <property type="term" value="F:flavin adenine dinucleotide binding"/>
    <property type="evidence" value="ECO:0007669"/>
    <property type="project" value="InterPro"/>
</dbReference>
<dbReference type="GO" id="GO:0003995">
    <property type="term" value="F:acyl-CoA dehydrogenase activity"/>
    <property type="evidence" value="ECO:0007669"/>
    <property type="project" value="TreeGrafter"/>
</dbReference>
<dbReference type="Pfam" id="PF08670">
    <property type="entry name" value="MEKHLA"/>
    <property type="match status" value="1"/>
</dbReference>
<evidence type="ECO:0000313" key="6">
    <source>
        <dbReference type="Proteomes" id="UP001165136"/>
    </source>
</evidence>
<dbReference type="Gene3D" id="1.10.540.10">
    <property type="entry name" value="Acyl-CoA dehydrogenase/oxidase, N-terminal domain"/>
    <property type="match status" value="1"/>
</dbReference>
<feature type="domain" description="Acyl-CoA dehydrogenase C-terminal" evidence="3">
    <location>
        <begin position="236"/>
        <end position="362"/>
    </location>
</feature>
<dbReference type="Proteomes" id="UP001165136">
    <property type="component" value="Unassembled WGS sequence"/>
</dbReference>
<feature type="domain" description="MEKHLA" evidence="4">
    <location>
        <begin position="409"/>
        <end position="443"/>
    </location>
</feature>
<organism evidence="5 6">
    <name type="scientific">Amycolatopsis taiwanensis</name>
    <dbReference type="NCBI Taxonomy" id="342230"/>
    <lineage>
        <taxon>Bacteria</taxon>
        <taxon>Bacillati</taxon>
        <taxon>Actinomycetota</taxon>
        <taxon>Actinomycetes</taxon>
        <taxon>Pseudonocardiales</taxon>
        <taxon>Pseudonocardiaceae</taxon>
        <taxon>Amycolatopsis</taxon>
    </lineage>
</organism>
<evidence type="ECO:0000256" key="1">
    <source>
        <dbReference type="ARBA" id="ARBA00023002"/>
    </source>
</evidence>
<dbReference type="EMBL" id="BSTI01000021">
    <property type="protein sequence ID" value="GLY70196.1"/>
    <property type="molecule type" value="Genomic_DNA"/>
</dbReference>
<evidence type="ECO:0000259" key="4">
    <source>
        <dbReference type="Pfam" id="PF08670"/>
    </source>
</evidence>
<dbReference type="InterPro" id="IPR037069">
    <property type="entry name" value="AcylCoA_DH/ox_N_sf"/>
</dbReference>
<dbReference type="PANTHER" id="PTHR43884">
    <property type="entry name" value="ACYL-COA DEHYDROGENASE"/>
    <property type="match status" value="1"/>
</dbReference>
<protein>
    <submittedName>
        <fullName evidence="5">Acyl-CoA dehydrogenase</fullName>
    </submittedName>
</protein>
<dbReference type="RefSeq" id="WP_285489453.1">
    <property type="nucleotide sequence ID" value="NZ_BSTI01000021.1"/>
</dbReference>
<dbReference type="Gene3D" id="2.40.110.10">
    <property type="entry name" value="Butyryl-CoA Dehydrogenase, subunit A, domain 2"/>
    <property type="match status" value="1"/>
</dbReference>
<dbReference type="Gene3D" id="1.20.140.10">
    <property type="entry name" value="Butyryl-CoA Dehydrogenase, subunit A, domain 3"/>
    <property type="match status" value="1"/>
</dbReference>
<dbReference type="SUPFAM" id="SSF47203">
    <property type="entry name" value="Acyl-CoA dehydrogenase C-terminal domain-like"/>
    <property type="match status" value="1"/>
</dbReference>
<reference evidence="5" key="1">
    <citation type="submission" date="2023-03" db="EMBL/GenBank/DDBJ databases">
        <title>Amycolatopsis taiwanensis NBRC 103393.</title>
        <authorList>
            <person name="Ichikawa N."/>
            <person name="Sato H."/>
            <person name="Tonouchi N."/>
        </authorList>
    </citation>
    <scope>NUCLEOTIDE SEQUENCE</scope>
    <source>
        <strain evidence="5">NBRC 103393</strain>
    </source>
</reference>
<feature type="domain" description="Acyl-CoA dehydrogenase/oxidase N-terminal" evidence="2">
    <location>
        <begin position="21"/>
        <end position="93"/>
    </location>
</feature>
<dbReference type="InterPro" id="IPR013978">
    <property type="entry name" value="MEKHLA"/>
</dbReference>
<dbReference type="InterPro" id="IPR013786">
    <property type="entry name" value="AcylCoA_DH/ox_N"/>
</dbReference>
<evidence type="ECO:0000259" key="2">
    <source>
        <dbReference type="Pfam" id="PF02771"/>
    </source>
</evidence>
<dbReference type="InterPro" id="IPR046373">
    <property type="entry name" value="Acyl-CoA_Oxase/DH_mid-dom_sf"/>
</dbReference>
<dbReference type="InterPro" id="IPR009100">
    <property type="entry name" value="AcylCoA_DH/oxidase_NM_dom_sf"/>
</dbReference>
<comment type="caution">
    <text evidence="5">The sequence shown here is derived from an EMBL/GenBank/DDBJ whole genome shotgun (WGS) entry which is preliminary data.</text>
</comment>
<dbReference type="PANTHER" id="PTHR43884:SF25">
    <property type="entry name" value="ACYL-COA DEHYDROGENASE YDBM-RELATED"/>
    <property type="match status" value="1"/>
</dbReference>
<dbReference type="AlphaFoldDB" id="A0A9W6R683"/>
<dbReference type="InterPro" id="IPR036250">
    <property type="entry name" value="AcylCo_DH-like_C"/>
</dbReference>
<name>A0A9W6R683_9PSEU</name>
<dbReference type="Pfam" id="PF02771">
    <property type="entry name" value="Acyl-CoA_dh_N"/>
    <property type="match status" value="1"/>
</dbReference>
<proteinExistence type="predicted"/>
<sequence length="447" mass="47699">MSHNTSGETQALALPTLLRGMIEAVREEAGRTGRLPDHLIAELRDAGAFSLFTPAEYGGLEVSLTTALTVYERFGRIDPATAWIVWNANFGFTAAMLGEEGAAKIWTGGREPVLANGGQPGTAVPVDGGYRLSGRWPIVSGIEAAEWFVPLGVVMDGEQPAMTDCGPEARLFHVHRDQLEIERTWDVSGMRATGSHGVVVTGAFVPAELTARIDLPLRLDRPTYRRNPILLVFAGCTAVALGTVEQAIDELVALAPGKATAFGGPLAAQPRVPELLARHETAVRAARLFLFDVARRIDEAAERNAPITLELHADLHSAMAHAAAVGREALVAVYQLAGSASLYLGSPIERLHRDGMAALQHVNQAPEFFGGSDACGWAWSPVCRCSDGAGGSRVRGAAGRAVPVRLHRRIAKSGERFWIEDTTVWTLLGPDGTRHGEAAVIRAVTPA</sequence>
<dbReference type="InterPro" id="IPR013107">
    <property type="entry name" value="Acyl-CoA_DH_C"/>
</dbReference>
<dbReference type="SUPFAM" id="SSF56645">
    <property type="entry name" value="Acyl-CoA dehydrogenase NM domain-like"/>
    <property type="match status" value="1"/>
</dbReference>
<keyword evidence="6" id="KW-1185">Reference proteome</keyword>
<evidence type="ECO:0000259" key="3">
    <source>
        <dbReference type="Pfam" id="PF08028"/>
    </source>
</evidence>
<keyword evidence="1" id="KW-0560">Oxidoreductase</keyword>
<accession>A0A9W6R683</accession>
<dbReference type="Pfam" id="PF08028">
    <property type="entry name" value="Acyl-CoA_dh_2"/>
    <property type="match status" value="1"/>
</dbReference>
<gene>
    <name evidence="5" type="ORF">Atai01_68150</name>
</gene>